<keyword evidence="3" id="KW-1185">Reference proteome</keyword>
<name>A0A7X8TQ26_9VIBR</name>
<dbReference type="PANTHER" id="PTHR35867">
    <property type="entry name" value="PROTEIN RSEC"/>
    <property type="match status" value="1"/>
</dbReference>
<proteinExistence type="predicted"/>
<dbReference type="InterPro" id="IPR007359">
    <property type="entry name" value="SigmaE_reg_RseC_MucC"/>
</dbReference>
<feature type="transmembrane region" description="Helical" evidence="1">
    <location>
        <begin position="86"/>
        <end position="107"/>
    </location>
</feature>
<dbReference type="PANTHER" id="PTHR35867:SF1">
    <property type="entry name" value="PROTEIN RSEC"/>
    <property type="match status" value="1"/>
</dbReference>
<dbReference type="Proteomes" id="UP000535589">
    <property type="component" value="Unassembled WGS sequence"/>
</dbReference>
<dbReference type="RefSeq" id="WP_168835940.1">
    <property type="nucleotide sequence ID" value="NZ_JABAIK010000006.1"/>
</dbReference>
<feature type="transmembrane region" description="Helical" evidence="1">
    <location>
        <begin position="113"/>
        <end position="130"/>
    </location>
</feature>
<accession>A0A7X8TQ26</accession>
<organism evidence="2 3">
    <name type="scientific">Vibrio agarilyticus</name>
    <dbReference type="NCBI Taxonomy" id="2726741"/>
    <lineage>
        <taxon>Bacteria</taxon>
        <taxon>Pseudomonadati</taxon>
        <taxon>Pseudomonadota</taxon>
        <taxon>Gammaproteobacteria</taxon>
        <taxon>Vibrionales</taxon>
        <taxon>Vibrionaceae</taxon>
        <taxon>Vibrio</taxon>
    </lineage>
</organism>
<keyword evidence="1" id="KW-0812">Transmembrane</keyword>
<dbReference type="AlphaFoldDB" id="A0A7X8TQ26"/>
<dbReference type="PIRSF" id="PIRSF004923">
    <property type="entry name" value="RseC"/>
    <property type="match status" value="1"/>
</dbReference>
<evidence type="ECO:0000256" key="1">
    <source>
        <dbReference type="SAM" id="Phobius"/>
    </source>
</evidence>
<keyword evidence="1" id="KW-1133">Transmembrane helix</keyword>
<dbReference type="Pfam" id="PF04246">
    <property type="entry name" value="RseC_MucC"/>
    <property type="match status" value="1"/>
</dbReference>
<evidence type="ECO:0000313" key="3">
    <source>
        <dbReference type="Proteomes" id="UP000535589"/>
    </source>
</evidence>
<dbReference type="EMBL" id="JABAIK010000006">
    <property type="protein sequence ID" value="NLS12845.1"/>
    <property type="molecule type" value="Genomic_DNA"/>
</dbReference>
<reference evidence="2 3" key="1">
    <citation type="submission" date="2020-04" db="EMBL/GenBank/DDBJ databases">
        <title>Vibrio sp. SM6, a novel species isolated from seawater.</title>
        <authorList>
            <person name="Wang X."/>
        </authorList>
    </citation>
    <scope>NUCLEOTIDE SEQUENCE [LARGE SCALE GENOMIC DNA]</scope>
    <source>
        <strain evidence="2 3">SM6</strain>
    </source>
</reference>
<sequence length="159" mass="17132">MMTALATVTLVRPSHDGQLGFDVEVSCQQQTSCQSCASNHSCGTGIVTKAIGNKTHQWRLHTKNPLKVGQIVEIGLPEGPLLQSALLVYLLPLLGLLIGALLGQWGLVKALNFGELPVIVCGALGGYFGYRCAKFFSHRFAERSQQFVSLLRVLGEPIA</sequence>
<protein>
    <submittedName>
        <fullName evidence="2">Transcriptional regulator</fullName>
    </submittedName>
</protein>
<dbReference type="InterPro" id="IPR026268">
    <property type="entry name" value="RseC"/>
</dbReference>
<keyword evidence="1" id="KW-0472">Membrane</keyword>
<gene>
    <name evidence="2" type="ORF">HGP28_08020</name>
</gene>
<comment type="caution">
    <text evidence="2">The sequence shown here is derived from an EMBL/GenBank/DDBJ whole genome shotgun (WGS) entry which is preliminary data.</text>
</comment>
<evidence type="ECO:0000313" key="2">
    <source>
        <dbReference type="EMBL" id="NLS12845.1"/>
    </source>
</evidence>